<name>A2BVT7_PROM5</name>
<dbReference type="RefSeq" id="WP_011820003.1">
    <property type="nucleotide sequence ID" value="NC_008817.1"/>
</dbReference>
<evidence type="ECO:0000313" key="1">
    <source>
        <dbReference type="EMBL" id="ABM71898.1"/>
    </source>
</evidence>
<evidence type="ECO:0000313" key="2">
    <source>
        <dbReference type="Proteomes" id="UP000001589"/>
    </source>
</evidence>
<dbReference type="GeneID" id="60201784"/>
<accession>A2BVT7</accession>
<dbReference type="STRING" id="167542.P9515_06891"/>
<dbReference type="HOGENOM" id="CLU_2344366_0_0_3"/>
<dbReference type="AlphaFoldDB" id="A2BVT7"/>
<protein>
    <submittedName>
        <fullName evidence="1">Possible glycoprotein</fullName>
    </submittedName>
</protein>
<organism evidence="1 2">
    <name type="scientific">Prochlorococcus marinus (strain MIT 9515)</name>
    <dbReference type="NCBI Taxonomy" id="167542"/>
    <lineage>
        <taxon>Bacteria</taxon>
        <taxon>Bacillati</taxon>
        <taxon>Cyanobacteriota</taxon>
        <taxon>Cyanophyceae</taxon>
        <taxon>Synechococcales</taxon>
        <taxon>Prochlorococcaceae</taxon>
        <taxon>Prochlorococcus</taxon>
    </lineage>
</organism>
<dbReference type="OrthoDB" id="542261at2"/>
<dbReference type="EMBL" id="CP000552">
    <property type="protein sequence ID" value="ABM71898.1"/>
    <property type="molecule type" value="Genomic_DNA"/>
</dbReference>
<sequence>MKIVLFVSLLVMFSFIFLKFYKYKKALKKNKDITFNKGNLYEWMDLTKKERFNLSKNDSNSYFKKRKSLLNEIRKEYQNISKNDKKSL</sequence>
<dbReference type="KEGG" id="pmc:P9515_06891"/>
<reference evidence="1 2" key="1">
    <citation type="journal article" date="2007" name="PLoS Genet.">
        <title>Patterns and implications of gene gain and loss in the evolution of Prochlorococcus.</title>
        <authorList>
            <person name="Kettler G.C."/>
            <person name="Martiny A.C."/>
            <person name="Huang K."/>
            <person name="Zucker J."/>
            <person name="Coleman M.L."/>
            <person name="Rodrigue S."/>
            <person name="Chen F."/>
            <person name="Lapidus A."/>
            <person name="Ferriera S."/>
            <person name="Johnson J."/>
            <person name="Steglich C."/>
            <person name="Church G.M."/>
            <person name="Richardson P."/>
            <person name="Chisholm S.W."/>
        </authorList>
    </citation>
    <scope>NUCLEOTIDE SEQUENCE [LARGE SCALE GENOMIC DNA]</scope>
    <source>
        <strain evidence="1 2">MIT 9515</strain>
    </source>
</reference>
<dbReference type="Proteomes" id="UP000001589">
    <property type="component" value="Chromosome"/>
</dbReference>
<gene>
    <name evidence="1" type="ordered locus">P9515_06891</name>
</gene>
<proteinExistence type="predicted"/>